<proteinExistence type="predicted"/>
<name>A0A0M4RC39_9CAUD</name>
<dbReference type="EMBL" id="KT381880">
    <property type="protein sequence ID" value="ALF01810.1"/>
    <property type="molecule type" value="Genomic_DNA"/>
</dbReference>
<reference evidence="1 2" key="1">
    <citation type="submission" date="2015-08" db="EMBL/GenBank/DDBJ databases">
        <title>The Complete Genome of Citrobacter freundii Myophage Margaery.</title>
        <authorList>
            <person name="Yi D."/>
            <person name="Cadungog J.N."/>
            <person name="Cahill J.L."/>
            <person name="Rasche E.S."/>
            <person name="Everett G.F.K."/>
        </authorList>
    </citation>
    <scope>NUCLEOTIDE SEQUENCE [LARGE SCALE GENOMIC DNA]</scope>
</reference>
<organism evidence="1 2">
    <name type="scientific">Citrobacter phage Margaery</name>
    <dbReference type="NCBI Taxonomy" id="1701810"/>
    <lineage>
        <taxon>Viruses</taxon>
        <taxon>Duplodnaviria</taxon>
        <taxon>Heunggongvirae</taxon>
        <taxon>Uroviricota</taxon>
        <taxon>Caudoviricetes</taxon>
        <taxon>Pantevenvirales</taxon>
        <taxon>Straboviridae</taxon>
        <taxon>Pseudotevenvirus</taxon>
        <taxon>Pseudotevenvirus margaery</taxon>
    </lineage>
</organism>
<dbReference type="RefSeq" id="YP_009194936.1">
    <property type="nucleotide sequence ID" value="NC_028755.1"/>
</dbReference>
<keyword evidence="2" id="KW-1185">Reference proteome</keyword>
<dbReference type="KEGG" id="vg:26647306"/>
<gene>
    <name evidence="1" type="ORF">CPT_Margaery121</name>
</gene>
<evidence type="ECO:0000313" key="2">
    <source>
        <dbReference type="Proteomes" id="UP000201970"/>
    </source>
</evidence>
<evidence type="ECO:0000313" key="1">
    <source>
        <dbReference type="EMBL" id="ALF01810.1"/>
    </source>
</evidence>
<accession>A0A0M4RC39</accession>
<protein>
    <submittedName>
        <fullName evidence="1">Uncharacterized protein</fullName>
    </submittedName>
</protein>
<dbReference type="GeneID" id="26647306"/>
<dbReference type="Proteomes" id="UP000201970">
    <property type="component" value="Segment"/>
</dbReference>
<sequence length="96" mass="11073">MNLDGVVYIIIKEYDYSNSDILKVSSSLQECVDAVNKAQEFPYMGDRVIVQAWRLGTLVATSETFGNRDVWNDDIDLYQEHPFTLDEFTNNMKEAK</sequence>